<sequence length="108" mass="11756">MAFAKATRLLRKPGAATIPIRHTRASDEESSSGTALDRGLLTEADVADSKHLRDTHEVGDRDTNDPVDCFDAVDLERIHNAVKRALFALVAASLPGRGMLRIDYIVCV</sequence>
<evidence type="ECO:0000313" key="3">
    <source>
        <dbReference type="Proteomes" id="UP000249682"/>
    </source>
</evidence>
<dbReference type="EMBL" id="CP029543">
    <property type="protein sequence ID" value="AWV48860.1"/>
    <property type="molecule type" value="Genomic_DNA"/>
</dbReference>
<protein>
    <submittedName>
        <fullName evidence="2">Uncharacterized protein</fullName>
    </submittedName>
</protein>
<evidence type="ECO:0000256" key="1">
    <source>
        <dbReference type="SAM" id="MobiDB-lite"/>
    </source>
</evidence>
<reference evidence="2 3" key="1">
    <citation type="submission" date="2018-05" db="EMBL/GenBank/DDBJ databases">
        <title>Evolution of small genomes with special reference to Mycobacterium leprae.</title>
        <authorList>
            <person name="Mohanty P.S."/>
            <person name="Bansal A.K."/>
            <person name="Gupta U.D."/>
            <person name="Naaz F."/>
            <person name="Dwivedi V.D."/>
            <person name="Singh H."/>
            <person name="Gupta G."/>
            <person name="Sharma S."/>
            <person name="Arora M."/>
        </authorList>
    </citation>
    <scope>NUCLEOTIDE SEQUENCE [LARGE SCALE GENOMIC DNA]</scope>
    <source>
        <strain evidence="2 3">MRHRU-235-G</strain>
    </source>
</reference>
<proteinExistence type="predicted"/>
<accession>A0AAD0P5N3</accession>
<evidence type="ECO:0000313" key="2">
    <source>
        <dbReference type="EMBL" id="AWV48860.1"/>
    </source>
</evidence>
<feature type="region of interest" description="Disordered" evidence="1">
    <location>
        <begin position="20"/>
        <end position="41"/>
    </location>
</feature>
<name>A0AAD0P5N3_MYCLR</name>
<dbReference type="RefSeq" id="WP_041323569.1">
    <property type="nucleotide sequence ID" value="NZ_CP029543.1"/>
</dbReference>
<dbReference type="Proteomes" id="UP000249682">
    <property type="component" value="Chromosome"/>
</dbReference>
<dbReference type="AlphaFoldDB" id="A0AAD0P5N3"/>
<organism evidence="2 3">
    <name type="scientific">Mycobacterium leprae</name>
    <dbReference type="NCBI Taxonomy" id="1769"/>
    <lineage>
        <taxon>Bacteria</taxon>
        <taxon>Bacillati</taxon>
        <taxon>Actinomycetota</taxon>
        <taxon>Actinomycetes</taxon>
        <taxon>Mycobacteriales</taxon>
        <taxon>Mycobacteriaceae</taxon>
        <taxon>Mycobacterium</taxon>
    </lineage>
</organism>
<gene>
    <name evidence="2" type="ORF">DIJ64_14650</name>
</gene>